<accession>A0A4U9EUF9</accession>
<dbReference type="EMBL" id="CAAKMV010000131">
    <property type="protein sequence ID" value="VIO58041.1"/>
    <property type="molecule type" value="Genomic_DNA"/>
</dbReference>
<evidence type="ECO:0000313" key="1">
    <source>
        <dbReference type="EMBL" id="VIO58041.1"/>
    </source>
</evidence>
<proteinExistence type="predicted"/>
<gene>
    <name evidence="1" type="ORF">FUG_LOCUS289673</name>
</gene>
<organism evidence="1">
    <name type="scientific">Gibberella zeae</name>
    <name type="common">Wheat head blight fungus</name>
    <name type="synonym">Fusarium graminearum</name>
    <dbReference type="NCBI Taxonomy" id="5518"/>
    <lineage>
        <taxon>Eukaryota</taxon>
        <taxon>Fungi</taxon>
        <taxon>Dikarya</taxon>
        <taxon>Ascomycota</taxon>
        <taxon>Pezizomycotina</taxon>
        <taxon>Sordariomycetes</taxon>
        <taxon>Hypocreomycetidae</taxon>
        <taxon>Hypocreales</taxon>
        <taxon>Nectriaceae</taxon>
        <taxon>Fusarium</taxon>
    </lineage>
</organism>
<reference evidence="1" key="1">
    <citation type="submission" date="2019-04" db="EMBL/GenBank/DDBJ databases">
        <authorList>
            <person name="Melise S."/>
            <person name="Noan J."/>
            <person name="Okalmin O."/>
        </authorList>
    </citation>
    <scope>NUCLEOTIDE SEQUENCE</scope>
    <source>
        <strain evidence="1">FN9</strain>
    </source>
</reference>
<name>A0A4U9EUF9_GIBZA</name>
<dbReference type="AlphaFoldDB" id="A0A4U9EUF9"/>
<sequence>MLVRHATGILTRVSDNTQKWPRSHESEDLETRLLGFTQKGEIRWVRRKEDLAMMQHLSDVGYCNMS</sequence>
<protein>
    <submittedName>
        <fullName evidence="1">Uncharacterized protein</fullName>
    </submittedName>
</protein>